<comment type="caution">
    <text evidence="9">The sequence shown here is derived from an EMBL/GenBank/DDBJ whole genome shotgun (WGS) entry which is preliminary data.</text>
</comment>
<dbReference type="SUPFAM" id="SSF63520">
    <property type="entry name" value="PTS-regulatory domain, PRD"/>
    <property type="match status" value="2"/>
</dbReference>
<dbReference type="Proteomes" id="UP000013378">
    <property type="component" value="Unassembled WGS sequence"/>
</dbReference>
<reference evidence="9 10" key="1">
    <citation type="journal article" date="2015" name="Geomicrobiol. J.">
        <title>Caldisalinibacter kiritimatiensis gen. nov., sp. nov., a moderately thermohalophilic thiosulfate-reducing bacterium from a hypersaline microbial mat.</title>
        <authorList>
            <person name="Ben Hania W."/>
            <person name="Joseph M."/>
            <person name="Fiebig A."/>
            <person name="Bunk B."/>
            <person name="Klenk H.-P."/>
            <person name="Fardeau M.-L."/>
            <person name="Spring S."/>
        </authorList>
    </citation>
    <scope>NUCLEOTIDE SEQUENCE [LARGE SCALE GENOMIC DNA]</scope>
    <source>
        <strain evidence="9 10">L21-TH-D2</strain>
    </source>
</reference>
<dbReference type="SUPFAM" id="SSF46785">
    <property type="entry name" value="Winged helix' DNA-binding domain"/>
    <property type="match status" value="2"/>
</dbReference>
<evidence type="ECO:0000256" key="1">
    <source>
        <dbReference type="ARBA" id="ARBA00022679"/>
    </source>
</evidence>
<dbReference type="Gene3D" id="3.40.50.2300">
    <property type="match status" value="1"/>
</dbReference>
<dbReference type="EMBL" id="ARZA01000256">
    <property type="protein sequence ID" value="EOC99656.1"/>
    <property type="molecule type" value="Genomic_DNA"/>
</dbReference>
<keyword evidence="2" id="KW-0677">Repeat</keyword>
<keyword evidence="10" id="KW-1185">Reference proteome</keyword>
<evidence type="ECO:0000313" key="10">
    <source>
        <dbReference type="Proteomes" id="UP000013378"/>
    </source>
</evidence>
<evidence type="ECO:0000259" key="6">
    <source>
        <dbReference type="PROSITE" id="PS51094"/>
    </source>
</evidence>
<gene>
    <name evidence="9" type="ORF">L21TH_2299</name>
</gene>
<dbReference type="Pfam" id="PF02302">
    <property type="entry name" value="PTS_IIB"/>
    <property type="match status" value="1"/>
</dbReference>
<dbReference type="InterPro" id="IPR036388">
    <property type="entry name" value="WH-like_DNA-bd_sf"/>
</dbReference>
<dbReference type="InterPro" id="IPR036634">
    <property type="entry name" value="PRD_sf"/>
</dbReference>
<accession>R1ASL2</accession>
<evidence type="ECO:0000259" key="8">
    <source>
        <dbReference type="PROSITE" id="PS51372"/>
    </source>
</evidence>
<keyword evidence="4" id="KW-0010">Activator</keyword>
<evidence type="ECO:0000256" key="2">
    <source>
        <dbReference type="ARBA" id="ARBA00022737"/>
    </source>
</evidence>
<feature type="domain" description="PTS EIIA type-2" evidence="6">
    <location>
        <begin position="532"/>
        <end position="671"/>
    </location>
</feature>
<keyword evidence="1" id="KW-0808">Transferase</keyword>
<dbReference type="Pfam" id="PF08279">
    <property type="entry name" value="HTH_11"/>
    <property type="match status" value="1"/>
</dbReference>
<organism evidence="9 10">
    <name type="scientific">Caldisalinibacter kiritimatiensis</name>
    <dbReference type="NCBI Taxonomy" id="1304284"/>
    <lineage>
        <taxon>Bacteria</taxon>
        <taxon>Bacillati</taxon>
        <taxon>Bacillota</taxon>
        <taxon>Tissierellia</taxon>
        <taxon>Tissierellales</taxon>
        <taxon>Thermohalobacteraceae</taxon>
        <taxon>Caldisalinibacter</taxon>
    </lineage>
</organism>
<dbReference type="OrthoDB" id="3175596at2"/>
<dbReference type="Pfam" id="PF00359">
    <property type="entry name" value="PTS_EIIA_2"/>
    <property type="match status" value="1"/>
</dbReference>
<dbReference type="PROSITE" id="PS51099">
    <property type="entry name" value="PTS_EIIB_TYPE_2"/>
    <property type="match status" value="1"/>
</dbReference>
<evidence type="ECO:0000259" key="7">
    <source>
        <dbReference type="PROSITE" id="PS51099"/>
    </source>
</evidence>
<dbReference type="CDD" id="cd00211">
    <property type="entry name" value="PTS_IIA_fru"/>
    <property type="match status" value="1"/>
</dbReference>
<protein>
    <submittedName>
        <fullName evidence="9">Transcriptional antiterminator of lichenan operon, BglG family</fullName>
    </submittedName>
</protein>
<evidence type="ECO:0000313" key="9">
    <source>
        <dbReference type="EMBL" id="EOC99656.1"/>
    </source>
</evidence>
<dbReference type="Gene3D" id="1.10.10.10">
    <property type="entry name" value="Winged helix-like DNA-binding domain superfamily/Winged helix DNA-binding domain"/>
    <property type="match status" value="2"/>
</dbReference>
<dbReference type="InterPro" id="IPR036095">
    <property type="entry name" value="PTS_EIIB-like_sf"/>
</dbReference>
<evidence type="ECO:0000256" key="4">
    <source>
        <dbReference type="ARBA" id="ARBA00023159"/>
    </source>
</evidence>
<dbReference type="InterPro" id="IPR007737">
    <property type="entry name" value="Mga_HTH"/>
</dbReference>
<proteinExistence type="predicted"/>
<keyword evidence="3" id="KW-0805">Transcription regulation</keyword>
<dbReference type="CDD" id="cd05568">
    <property type="entry name" value="PTS_IIB_bgl_like"/>
    <property type="match status" value="1"/>
</dbReference>
<dbReference type="InterPro" id="IPR013196">
    <property type="entry name" value="HTH_11"/>
</dbReference>
<dbReference type="InterPro" id="IPR002178">
    <property type="entry name" value="PTS_EIIA_type-2_dom"/>
</dbReference>
<dbReference type="Gene3D" id="1.10.1790.10">
    <property type="entry name" value="PRD domain"/>
    <property type="match status" value="2"/>
</dbReference>
<dbReference type="eggNOG" id="COG3711">
    <property type="taxonomic scope" value="Bacteria"/>
</dbReference>
<dbReference type="Gene3D" id="3.40.930.10">
    <property type="entry name" value="Mannitol-specific EII, Chain A"/>
    <property type="match status" value="1"/>
</dbReference>
<dbReference type="GO" id="GO:0006355">
    <property type="term" value="P:regulation of DNA-templated transcription"/>
    <property type="evidence" value="ECO:0007669"/>
    <property type="project" value="InterPro"/>
</dbReference>
<evidence type="ECO:0000256" key="5">
    <source>
        <dbReference type="ARBA" id="ARBA00023163"/>
    </source>
</evidence>
<dbReference type="GO" id="GO:0008982">
    <property type="term" value="F:protein-N(PI)-phosphohistidine-sugar phosphotransferase activity"/>
    <property type="evidence" value="ECO:0007669"/>
    <property type="project" value="InterPro"/>
</dbReference>
<feature type="domain" description="PRD" evidence="8">
    <location>
        <begin position="208"/>
        <end position="313"/>
    </location>
</feature>
<feature type="domain" description="PRD" evidence="8">
    <location>
        <begin position="323"/>
        <end position="430"/>
    </location>
</feature>
<name>R1ASL2_9FIRM</name>
<dbReference type="InterPro" id="IPR050661">
    <property type="entry name" value="BglG_antiterminators"/>
</dbReference>
<feature type="domain" description="PTS EIIB type-2" evidence="7">
    <location>
        <begin position="431"/>
        <end position="520"/>
    </location>
</feature>
<dbReference type="InterPro" id="IPR013011">
    <property type="entry name" value="PTS_EIIB_2"/>
</dbReference>
<dbReference type="PANTHER" id="PTHR30185:SF18">
    <property type="entry name" value="TRANSCRIPTIONAL REGULATOR MTLR"/>
    <property type="match status" value="1"/>
</dbReference>
<dbReference type="PANTHER" id="PTHR30185">
    <property type="entry name" value="CRYPTIC BETA-GLUCOSIDE BGL OPERON ANTITERMINATOR"/>
    <property type="match status" value="1"/>
</dbReference>
<keyword evidence="5" id="KW-0804">Transcription</keyword>
<evidence type="ECO:0000256" key="3">
    <source>
        <dbReference type="ARBA" id="ARBA00023015"/>
    </source>
</evidence>
<dbReference type="Pfam" id="PF00874">
    <property type="entry name" value="PRD"/>
    <property type="match status" value="2"/>
</dbReference>
<dbReference type="InterPro" id="IPR003501">
    <property type="entry name" value="PTS_EIIB_2/3"/>
</dbReference>
<sequence>MNDVPNSRCWEIINILLNEVEPITINNIAKKLDVSNKTIRNDLKHIEEYFECGKYGKLIKKPRVGVWLEANQEERILLREAISKSKVYIQPYSSEERQLYITKRLLLSNESITMQLLADELYVSRVTIYKDLEEVEKWLEKYNLKLLRKQNYGIEVVGDEKNWRKAAADLLVLLKNDEEIKNILQNQDNFEKVDSRISREDYEYIKKVFSDIDIRKIEDILSEAEKKMEFLLTDEAFAGLIAHIAIGIKRIKQNKDIDMESKQLSVIKEKKEYEIAAWIAKKIEKEFDIEVPEPEVGYISLHVLGAKIKENFHSNEVNDVLKNVDSNILELAKEIVELIGNILSVDFTKDKKLLAGLALHLRPAINRLKYGLSLRNPLLDDIKNNYPSVFGAAWATSVLFEKFFGVKVTEEEIGYLSIHIGAALERLNKKTRAIVVCSSGIGTAQLVAVRLEKEIHGLEIVDITSVHEVDKINPKDFDIVITTIPFKYTSKPTVQISVFVNANDIERVKKYIKNVENTRKFDKEIIESKENSLFNQELIFSKMNASSREEVINRLGDELVNKGFVEKGYIETVLDREKVTSTAVGKGVAIPHGNEKLVHRPSIAIATLNEPIDWSGEKVDIVFLLALGFEASNEIRKFFKSFYSMLDNVDILNTIRDSKTSEQIYEVLLERKS</sequence>
<dbReference type="PROSITE" id="PS00372">
    <property type="entry name" value="PTS_EIIA_TYPE_2_HIS"/>
    <property type="match status" value="1"/>
</dbReference>
<dbReference type="RefSeq" id="WP_006316462.1">
    <property type="nucleotide sequence ID" value="NZ_ARZA01000256.1"/>
</dbReference>
<dbReference type="eggNOG" id="COG1762">
    <property type="taxonomic scope" value="Bacteria"/>
</dbReference>
<dbReference type="InterPro" id="IPR011608">
    <property type="entry name" value="PRD"/>
</dbReference>
<dbReference type="AlphaFoldDB" id="R1ASL2"/>
<dbReference type="SUPFAM" id="SSF52794">
    <property type="entry name" value="PTS system IIB component-like"/>
    <property type="match status" value="1"/>
</dbReference>
<dbReference type="Pfam" id="PF05043">
    <property type="entry name" value="Mga"/>
    <property type="match status" value="1"/>
</dbReference>
<dbReference type="InterPro" id="IPR016152">
    <property type="entry name" value="PTrfase/Anion_transptr"/>
</dbReference>
<dbReference type="SUPFAM" id="SSF55804">
    <property type="entry name" value="Phoshotransferase/anion transport protein"/>
    <property type="match status" value="1"/>
</dbReference>
<dbReference type="STRING" id="1304284.L21TH_2299"/>
<dbReference type="PROSITE" id="PS51094">
    <property type="entry name" value="PTS_EIIA_TYPE_2"/>
    <property type="match status" value="1"/>
</dbReference>
<dbReference type="GO" id="GO:0009401">
    <property type="term" value="P:phosphoenolpyruvate-dependent sugar phosphotransferase system"/>
    <property type="evidence" value="ECO:0007669"/>
    <property type="project" value="InterPro"/>
</dbReference>
<dbReference type="PROSITE" id="PS51372">
    <property type="entry name" value="PRD_2"/>
    <property type="match status" value="2"/>
</dbReference>
<dbReference type="InterPro" id="IPR036390">
    <property type="entry name" value="WH_DNA-bd_sf"/>
</dbReference>